<reference evidence="3" key="1">
    <citation type="journal article" date="2019" name="Int. J. Syst. Evol. Microbiol.">
        <title>The Global Catalogue of Microorganisms (GCM) 10K type strain sequencing project: providing services to taxonomists for standard genome sequencing and annotation.</title>
        <authorList>
            <consortium name="The Broad Institute Genomics Platform"/>
            <consortium name="The Broad Institute Genome Sequencing Center for Infectious Disease"/>
            <person name="Wu L."/>
            <person name="Ma J."/>
        </authorList>
    </citation>
    <scope>NUCLEOTIDE SEQUENCE [LARGE SCALE GENOMIC DNA]</scope>
    <source>
        <strain evidence="3">KCTC 42280</strain>
    </source>
</reference>
<comment type="caution">
    <text evidence="2">The sequence shown here is derived from an EMBL/GenBank/DDBJ whole genome shotgun (WGS) entry which is preliminary data.</text>
</comment>
<dbReference type="Gene3D" id="3.50.50.60">
    <property type="entry name" value="FAD/NAD(P)-binding domain"/>
    <property type="match status" value="1"/>
</dbReference>
<proteinExistence type="predicted"/>
<protein>
    <submittedName>
        <fullName evidence="2">Oxidoreductase</fullName>
    </submittedName>
</protein>
<dbReference type="Proteomes" id="UP000610203">
    <property type="component" value="Unassembled WGS sequence"/>
</dbReference>
<dbReference type="EMBL" id="BMZR01000008">
    <property type="protein sequence ID" value="GHD37589.1"/>
    <property type="molecule type" value="Genomic_DNA"/>
</dbReference>
<feature type="compositionally biased region" description="Polar residues" evidence="1">
    <location>
        <begin position="1"/>
        <end position="11"/>
    </location>
</feature>
<sequence>MTDNFSKNASQAILHDAESQNTDAQDIDLKEIEFSETKLDTVAAATKDELSKKRVGILGGGTAGATIAIRLAALGLETYVFEKKKSLIDGPPMCHLHAGGNLYREIPDEDCVALLKQCIDILRLYPYTIDVRPTVFAVPTRDEGLPEDLLPRLDILTDAYRELIAQDSNNKVLGEPENYYQLYSHEQLIALSEREQVAIPSTIDEWVIPVAKYLDLNKVKFPLIVVQEYGWNIFRLAASAQLALEGYEHAHVFTNTEIKQVMPVDCENCTNADHHVTKWRVDYQQASRSQPESIEVDYLVNACGFRTGVIDDMVGVKVERMVEFKSSYITHWGDAGGQIPEIIVYGSRGTPEGMAQLTPYPGGYFQIHGMSKAITLFTDGLVASDKASAQPQLPPQYVHYIEDGWDKAPLQARSQQAIEYVAEFVPTFNSARTVGNALYGGQQIPGQDDTLRVADVSLYSNIRYARAENVKASSTLIAADQIVNELTTLGLIDNDTAENRSRYAHDWAYLANNDSLTIDKVARVLAEDRGFPAAMADVNHSIRAMALENLTPAQP</sequence>
<dbReference type="SUPFAM" id="SSF51905">
    <property type="entry name" value="FAD/NAD(P)-binding domain"/>
    <property type="match status" value="1"/>
</dbReference>
<evidence type="ECO:0000313" key="2">
    <source>
        <dbReference type="EMBL" id="GHD37589.1"/>
    </source>
</evidence>
<dbReference type="RefSeq" id="WP_227676222.1">
    <property type="nucleotide sequence ID" value="NZ_BMZR01000008.1"/>
</dbReference>
<dbReference type="InterPro" id="IPR036188">
    <property type="entry name" value="FAD/NAD-bd_sf"/>
</dbReference>
<name>A0ABQ3GVC2_9GAMM</name>
<evidence type="ECO:0000256" key="1">
    <source>
        <dbReference type="SAM" id="MobiDB-lite"/>
    </source>
</evidence>
<gene>
    <name evidence="2" type="ORF">GCM10016272_25880</name>
</gene>
<accession>A0ABQ3GVC2</accession>
<evidence type="ECO:0000313" key="3">
    <source>
        <dbReference type="Proteomes" id="UP000610203"/>
    </source>
</evidence>
<keyword evidence="3" id="KW-1185">Reference proteome</keyword>
<feature type="region of interest" description="Disordered" evidence="1">
    <location>
        <begin position="1"/>
        <end position="20"/>
    </location>
</feature>
<organism evidence="2 3">
    <name type="scientific">Psychrobacter glaciei</name>
    <dbReference type="NCBI Taxonomy" id="619771"/>
    <lineage>
        <taxon>Bacteria</taxon>
        <taxon>Pseudomonadati</taxon>
        <taxon>Pseudomonadota</taxon>
        <taxon>Gammaproteobacteria</taxon>
        <taxon>Moraxellales</taxon>
        <taxon>Moraxellaceae</taxon>
        <taxon>Psychrobacter</taxon>
    </lineage>
</organism>